<dbReference type="Gene3D" id="1.10.443.10">
    <property type="entry name" value="Intergrase catalytic core"/>
    <property type="match status" value="1"/>
</dbReference>
<dbReference type="GO" id="GO:0006310">
    <property type="term" value="P:DNA recombination"/>
    <property type="evidence" value="ECO:0007669"/>
    <property type="project" value="UniProtKB-KW"/>
</dbReference>
<dbReference type="InterPro" id="IPR053876">
    <property type="entry name" value="Phage_int_M"/>
</dbReference>
<organism evidence="5 6">
    <name type="scientific">Xanthomonas axonopodis pv. vasculorum</name>
    <dbReference type="NCBI Taxonomy" id="325777"/>
    <lineage>
        <taxon>Bacteria</taxon>
        <taxon>Pseudomonadati</taxon>
        <taxon>Pseudomonadota</taxon>
        <taxon>Gammaproteobacteria</taxon>
        <taxon>Lysobacterales</taxon>
        <taxon>Lysobacteraceae</taxon>
        <taxon>Xanthomonas</taxon>
    </lineage>
</organism>
<dbReference type="Pfam" id="PF00589">
    <property type="entry name" value="Phage_integrase"/>
    <property type="match status" value="1"/>
</dbReference>
<evidence type="ECO:0000256" key="4">
    <source>
        <dbReference type="ARBA" id="ARBA00023172"/>
    </source>
</evidence>
<comment type="similarity">
    <text evidence="1">Belongs to the 'phage' integrase family.</text>
</comment>
<dbReference type="Gene3D" id="3.30.160.390">
    <property type="entry name" value="Integrase, DNA-binding domain"/>
    <property type="match status" value="1"/>
</dbReference>
<dbReference type="Proteomes" id="UP000028012">
    <property type="component" value="Unassembled WGS sequence"/>
</dbReference>
<dbReference type="CDD" id="cd00801">
    <property type="entry name" value="INT_P4_C"/>
    <property type="match status" value="1"/>
</dbReference>
<dbReference type="PROSITE" id="PS51898">
    <property type="entry name" value="TYR_RECOMBINASE"/>
    <property type="match status" value="1"/>
</dbReference>
<evidence type="ECO:0000256" key="2">
    <source>
        <dbReference type="ARBA" id="ARBA00022908"/>
    </source>
</evidence>
<dbReference type="RefSeq" id="WP_042821845.1">
    <property type="nucleotide sequence ID" value="NZ_CP053649.1"/>
</dbReference>
<sequence length="425" mass="47500">MRRRGHILGHLPPTADQMPPLTDLAIRRAKPAAKTQRLYDSDGLYLELSPKGGRWFRLKYRFGGKEKRLAIGVYPDVPLALARQRRDDARQLLAQGVDPGEHKKAAAAARAVLGANTFEVITNEWLGKRNWVDGYRVKVVGWFTNDVFPYIGARPAAELEAPEFLAVARRIEKRGAFESAHRIMQNCGQVMRYAIATGRASRNPVADLRGALKPTPERHLPAITDPDELGPLLRAMDGYKGSHVTRCALVLAPLLFVRPGELRQAEWSEFDIEAARWNIPADKMKMRQPHVVPLSRQALIVLADLQQLTGAGRYLFPSTRTKLRPMSDNAVNAALRRMGYEVGTVTGHGFRATARTILDEVLGFRPDIIEHQLAHAVKDPNGRAYNRTTHLSERIRMMQAWSDYLDQLRAHAAGGNVVSIARQSA</sequence>
<name>A0A098Q3X2_9XANT</name>
<keyword evidence="4" id="KW-0233">DNA recombination</keyword>
<dbReference type="PANTHER" id="PTHR30629">
    <property type="entry name" value="PROPHAGE INTEGRASE"/>
    <property type="match status" value="1"/>
</dbReference>
<dbReference type="Pfam" id="PF22022">
    <property type="entry name" value="Phage_int_M"/>
    <property type="match status" value="1"/>
</dbReference>
<dbReference type="GeneID" id="58002631"/>
<proteinExistence type="inferred from homology"/>
<comment type="caution">
    <text evidence="5">The sequence shown here is derived from an EMBL/GenBank/DDBJ whole genome shotgun (WGS) entry which is preliminary data.</text>
</comment>
<dbReference type="Gene3D" id="1.10.150.130">
    <property type="match status" value="1"/>
</dbReference>
<dbReference type="GO" id="GO:0003677">
    <property type="term" value="F:DNA binding"/>
    <property type="evidence" value="ECO:0007669"/>
    <property type="project" value="UniProtKB-KW"/>
</dbReference>
<dbReference type="EMBL" id="JPHD02000057">
    <property type="protein sequence ID" value="KGE52637.1"/>
    <property type="molecule type" value="Genomic_DNA"/>
</dbReference>
<dbReference type="SUPFAM" id="SSF56349">
    <property type="entry name" value="DNA breaking-rejoining enzymes"/>
    <property type="match status" value="1"/>
</dbReference>
<dbReference type="InterPro" id="IPR010998">
    <property type="entry name" value="Integrase_recombinase_N"/>
</dbReference>
<keyword evidence="3" id="KW-0238">DNA-binding</keyword>
<dbReference type="Pfam" id="PF13356">
    <property type="entry name" value="Arm-DNA-bind_3"/>
    <property type="match status" value="1"/>
</dbReference>
<dbReference type="HOGENOM" id="CLU_027562_0_0_6"/>
<dbReference type="InterPro" id="IPR050808">
    <property type="entry name" value="Phage_Integrase"/>
</dbReference>
<dbReference type="InterPro" id="IPR025166">
    <property type="entry name" value="Integrase_DNA_bind_dom"/>
</dbReference>
<evidence type="ECO:0000256" key="3">
    <source>
        <dbReference type="ARBA" id="ARBA00023125"/>
    </source>
</evidence>
<dbReference type="PANTHER" id="PTHR30629:SF2">
    <property type="entry name" value="PROPHAGE INTEGRASE INTS-RELATED"/>
    <property type="match status" value="1"/>
</dbReference>
<evidence type="ECO:0000256" key="1">
    <source>
        <dbReference type="ARBA" id="ARBA00008857"/>
    </source>
</evidence>
<dbReference type="AlphaFoldDB" id="A0A098Q3X2"/>
<protein>
    <submittedName>
        <fullName evidence="5">Integrase</fullName>
    </submittedName>
</protein>
<dbReference type="eggNOG" id="COG0582">
    <property type="taxonomic scope" value="Bacteria"/>
</dbReference>
<reference evidence="5 6" key="1">
    <citation type="submission" date="2014-09" db="EMBL/GenBank/DDBJ databases">
        <title>A draft genome sequence for Xanthomonas axonopodis pv. vasculorum NCPPB 900.</title>
        <authorList>
            <person name="Harrison J."/>
            <person name="Studholme D.J."/>
        </authorList>
    </citation>
    <scope>NUCLEOTIDE SEQUENCE [LARGE SCALE GENOMIC DNA]</scope>
    <source>
        <strain evidence="5 6">NCPPB 900</strain>
    </source>
</reference>
<dbReference type="GO" id="GO:0015074">
    <property type="term" value="P:DNA integration"/>
    <property type="evidence" value="ECO:0007669"/>
    <property type="project" value="UniProtKB-KW"/>
</dbReference>
<accession>A0A098Q3X2</accession>
<gene>
    <name evidence="5" type="ORF">GW15_0206730</name>
</gene>
<keyword evidence="2" id="KW-0229">DNA integration</keyword>
<dbReference type="InterPro" id="IPR011010">
    <property type="entry name" value="DNA_brk_join_enz"/>
</dbReference>
<dbReference type="InterPro" id="IPR013762">
    <property type="entry name" value="Integrase-like_cat_sf"/>
</dbReference>
<evidence type="ECO:0000313" key="6">
    <source>
        <dbReference type="Proteomes" id="UP000028012"/>
    </source>
</evidence>
<dbReference type="InterPro" id="IPR002104">
    <property type="entry name" value="Integrase_catalytic"/>
</dbReference>
<dbReference type="InterPro" id="IPR038488">
    <property type="entry name" value="Integrase_DNA-bd_sf"/>
</dbReference>
<evidence type="ECO:0000313" key="5">
    <source>
        <dbReference type="EMBL" id="KGE52637.1"/>
    </source>
</evidence>